<evidence type="ECO:0000313" key="1">
    <source>
        <dbReference type="EMBL" id="ANA86493.1"/>
    </source>
</evidence>
<evidence type="ECO:0000313" key="2">
    <source>
        <dbReference type="Proteomes" id="UP000204609"/>
    </source>
</evidence>
<sequence length="208" mass="22471">MATRKPLYKQTNGVGGRAMVSNILSVFDLATDADIIAGQLWYKEALDVAQQCALLSNRQVEACAVAIAHLSPQVKWEDNVAFALALATPGAPADQAPRVPGTAGLTHQNWRKAYNALYLQDDPLGEMTPDIKTHSFAHNILGHTDYVTVDSWAMRIAGVDYAYINRKGVYAGVSNAYRKAAQTIGIEPSEMQAITWVAAHTMKGKAAA</sequence>
<proteinExistence type="predicted"/>
<keyword evidence="2" id="KW-1185">Reference proteome</keyword>
<accession>A0A166Y9P0</accession>
<dbReference type="GeneID" id="28800618"/>
<reference evidence="2" key="1">
    <citation type="submission" date="2016-03" db="EMBL/GenBank/DDBJ databases">
        <authorList>
            <person name="Ploux O."/>
        </authorList>
    </citation>
    <scope>NUCLEOTIDE SEQUENCE [LARGE SCALE GENOMIC DNA]</scope>
</reference>
<dbReference type="Pfam" id="PF23802">
    <property type="entry name" value="DUF7178"/>
    <property type="match status" value="1"/>
</dbReference>
<organism evidence="1 2">
    <name type="scientific">Gordonia phage OneUp</name>
    <dbReference type="NCBI Taxonomy" id="1838074"/>
    <lineage>
        <taxon>Viruses</taxon>
        <taxon>Duplodnaviria</taxon>
        <taxon>Heunggongvirae</taxon>
        <taxon>Uroviricota</taxon>
        <taxon>Caudoviricetes</taxon>
        <taxon>Oneupvirus</taxon>
        <taxon>Oneupvirus oneup</taxon>
    </lineage>
</organism>
<dbReference type="Proteomes" id="UP000204609">
    <property type="component" value="Segment"/>
</dbReference>
<dbReference type="RefSeq" id="YP_009274576.1">
    <property type="nucleotide sequence ID" value="NC_030917.1"/>
</dbReference>
<gene>
    <name evidence="1" type="primary">160</name>
    <name evidence="1" type="ORF">PBI_ONEUP_160</name>
</gene>
<dbReference type="OrthoDB" id="9579at10239"/>
<dbReference type="KEGG" id="vg:28800618"/>
<protein>
    <submittedName>
        <fullName evidence="1">Uncharacterized protein</fullName>
    </submittedName>
</protein>
<dbReference type="InterPro" id="IPR055602">
    <property type="entry name" value="DUF7178"/>
</dbReference>
<name>A0A166Y9P0_9CAUD</name>
<dbReference type="EMBL" id="KU998245">
    <property type="protein sequence ID" value="ANA86493.1"/>
    <property type="molecule type" value="Genomic_DNA"/>
</dbReference>